<dbReference type="PANTHER" id="PTHR33542:SF5">
    <property type="entry name" value="FERROCHELATASE CHE1"/>
    <property type="match status" value="1"/>
</dbReference>
<sequence length="247" mass="25938">MADAQETTACARPGAPALLAVAHGSRDPRATAGVRALLRRVRALRPWIAVAESYAEIAAPSLEDALHGVDGPLVGVPLLLARGYHALIDVPGRVERRRPDAAVARPLGPHALLAAALAERLAEIPAARRGDAVVLGAAGSSDPAALADLRTAARLLARRTRRPVPFGVVAGTGPALDRVIAEQRARGAARVVVASYLLAPGHFQDRLETAGADHVTRPLGDHDALARLVLRRYDQARLRMTAVVPVP</sequence>
<evidence type="ECO:0000313" key="4">
    <source>
        <dbReference type="Proteomes" id="UP000774570"/>
    </source>
</evidence>
<dbReference type="SUPFAM" id="SSF53800">
    <property type="entry name" value="Chelatase"/>
    <property type="match status" value="1"/>
</dbReference>
<dbReference type="EMBL" id="JAIBOA010000005">
    <property type="protein sequence ID" value="MBW8482784.1"/>
    <property type="molecule type" value="Genomic_DNA"/>
</dbReference>
<evidence type="ECO:0000256" key="2">
    <source>
        <dbReference type="ARBA" id="ARBA00023239"/>
    </source>
</evidence>
<keyword evidence="1" id="KW-0479">Metal-binding</keyword>
<comment type="caution">
    <text evidence="3">The sequence shown here is derived from an EMBL/GenBank/DDBJ whole genome shotgun (WGS) entry which is preliminary data.</text>
</comment>
<name>A0ABS7FSS7_9ACTN</name>
<keyword evidence="4" id="KW-1185">Reference proteome</keyword>
<evidence type="ECO:0000313" key="3">
    <source>
        <dbReference type="EMBL" id="MBW8482784.1"/>
    </source>
</evidence>
<protein>
    <recommendedName>
        <fullName evidence="5">Sirohydrochlorin chelatase</fullName>
    </recommendedName>
</protein>
<dbReference type="PANTHER" id="PTHR33542">
    <property type="entry name" value="SIROHYDROCHLORIN FERROCHELATASE, CHLOROPLASTIC"/>
    <property type="match status" value="1"/>
</dbReference>
<dbReference type="Proteomes" id="UP000774570">
    <property type="component" value="Unassembled WGS sequence"/>
</dbReference>
<evidence type="ECO:0008006" key="5">
    <source>
        <dbReference type="Google" id="ProtNLM"/>
    </source>
</evidence>
<dbReference type="Pfam" id="PF01903">
    <property type="entry name" value="CbiX"/>
    <property type="match status" value="2"/>
</dbReference>
<proteinExistence type="predicted"/>
<keyword evidence="2" id="KW-0456">Lyase</keyword>
<gene>
    <name evidence="3" type="ORF">K1Y72_10425</name>
</gene>
<evidence type="ECO:0000256" key="1">
    <source>
        <dbReference type="ARBA" id="ARBA00022723"/>
    </source>
</evidence>
<dbReference type="Gene3D" id="3.40.50.1400">
    <property type="match status" value="2"/>
</dbReference>
<dbReference type="CDD" id="cd03416">
    <property type="entry name" value="CbiX_SirB_N"/>
    <property type="match status" value="1"/>
</dbReference>
<accession>A0ABS7FSS7</accession>
<dbReference type="InterPro" id="IPR050963">
    <property type="entry name" value="Sirohydro_Cobaltochel/CbiX"/>
</dbReference>
<dbReference type="InterPro" id="IPR002762">
    <property type="entry name" value="CbiX-like"/>
</dbReference>
<organism evidence="3 4">
    <name type="scientific">Actinomadura parmotrematis</name>
    <dbReference type="NCBI Taxonomy" id="2864039"/>
    <lineage>
        <taxon>Bacteria</taxon>
        <taxon>Bacillati</taxon>
        <taxon>Actinomycetota</taxon>
        <taxon>Actinomycetes</taxon>
        <taxon>Streptosporangiales</taxon>
        <taxon>Thermomonosporaceae</taxon>
        <taxon>Actinomadura</taxon>
    </lineage>
</organism>
<reference evidence="3 4" key="1">
    <citation type="submission" date="2021-07" db="EMBL/GenBank/DDBJ databases">
        <title>Actinomadura sp. PM05-2 isolated from lichen.</title>
        <authorList>
            <person name="Somphong A."/>
            <person name="Phongsopitanun W."/>
            <person name="Tanasupawat S."/>
            <person name="Peongsungnone V."/>
        </authorList>
    </citation>
    <scope>NUCLEOTIDE SEQUENCE [LARGE SCALE GENOMIC DNA]</scope>
    <source>
        <strain evidence="3 4">PM05-2</strain>
    </source>
</reference>
<dbReference type="RefSeq" id="WP_220165542.1">
    <property type="nucleotide sequence ID" value="NZ_JAIBOA010000005.1"/>
</dbReference>